<feature type="region of interest" description="Disordered" evidence="1">
    <location>
        <begin position="35"/>
        <end position="58"/>
    </location>
</feature>
<dbReference type="PROSITE" id="PS51257">
    <property type="entry name" value="PROKAR_LIPOPROTEIN"/>
    <property type="match status" value="1"/>
</dbReference>
<dbReference type="AlphaFoldDB" id="A0A931DJJ5"/>
<organism evidence="2 3">
    <name type="scientific">Actinomadura viridis</name>
    <dbReference type="NCBI Taxonomy" id="58110"/>
    <lineage>
        <taxon>Bacteria</taxon>
        <taxon>Bacillati</taxon>
        <taxon>Actinomycetota</taxon>
        <taxon>Actinomycetes</taxon>
        <taxon>Streptosporangiales</taxon>
        <taxon>Thermomonosporaceae</taxon>
        <taxon>Actinomadura</taxon>
    </lineage>
</organism>
<protein>
    <recommendedName>
        <fullName evidence="4">Lipoprotein</fullName>
    </recommendedName>
</protein>
<proteinExistence type="predicted"/>
<comment type="caution">
    <text evidence="2">The sequence shown here is derived from an EMBL/GenBank/DDBJ whole genome shotgun (WGS) entry which is preliminary data.</text>
</comment>
<name>A0A931DJJ5_9ACTN</name>
<accession>A0A931DJJ5</accession>
<keyword evidence="3" id="KW-1185">Reference proteome</keyword>
<dbReference type="EMBL" id="JADOUA010000001">
    <property type="protein sequence ID" value="MBG6088741.1"/>
    <property type="molecule type" value="Genomic_DNA"/>
</dbReference>
<evidence type="ECO:0000256" key="1">
    <source>
        <dbReference type="SAM" id="MobiDB-lite"/>
    </source>
</evidence>
<reference evidence="2" key="1">
    <citation type="submission" date="2020-11" db="EMBL/GenBank/DDBJ databases">
        <title>Sequencing the genomes of 1000 actinobacteria strains.</title>
        <authorList>
            <person name="Klenk H.-P."/>
        </authorList>
    </citation>
    <scope>NUCLEOTIDE SEQUENCE</scope>
    <source>
        <strain evidence="2">DSM 43175</strain>
    </source>
</reference>
<evidence type="ECO:0008006" key="4">
    <source>
        <dbReference type="Google" id="ProtNLM"/>
    </source>
</evidence>
<dbReference type="Proteomes" id="UP000614047">
    <property type="component" value="Unassembled WGS sequence"/>
</dbReference>
<evidence type="ECO:0000313" key="3">
    <source>
        <dbReference type="Proteomes" id="UP000614047"/>
    </source>
</evidence>
<dbReference type="RefSeq" id="WP_197011427.1">
    <property type="nucleotide sequence ID" value="NZ_BAABES010000005.1"/>
</dbReference>
<gene>
    <name evidence="2" type="ORF">IW256_002854</name>
</gene>
<sequence>MTSRSSSGLTVRAGCLLLGVAVLIILAGCGTSKDGSETADGKVPSTPASPPPRAAADGTDLNACEDGSCEVEVTGPATLPVDSKKFKTGTLEVEPGQDDTVSFTMKQSGNSSTSVQVCSPDGGCTNLGGGGYSSGGGDVESSSAWTAGAGTRITANGIVITVVSVADGSAILRVTPR</sequence>
<evidence type="ECO:0000313" key="2">
    <source>
        <dbReference type="EMBL" id="MBG6088741.1"/>
    </source>
</evidence>